<evidence type="ECO:0000313" key="4">
    <source>
        <dbReference type="EMBL" id="MFC6237011.1"/>
    </source>
</evidence>
<dbReference type="InterPro" id="IPR007453">
    <property type="entry name" value="DsrC/TusE"/>
</dbReference>
<dbReference type="InterPro" id="IPR043163">
    <property type="entry name" value="DsrC-like_N"/>
</dbReference>
<dbReference type="Proteomes" id="UP001596138">
    <property type="component" value="Unassembled WGS sequence"/>
</dbReference>
<proteinExistence type="inferred from homology"/>
<dbReference type="InterPro" id="IPR042072">
    <property type="entry name" value="DsrC-like_C"/>
</dbReference>
<protein>
    <submittedName>
        <fullName evidence="4">TusE/DsrC/DsvC family sulfur relay protein</fullName>
    </submittedName>
</protein>
<reference evidence="5" key="1">
    <citation type="journal article" date="2019" name="Int. J. Syst. Evol. Microbiol.">
        <title>The Global Catalogue of Microorganisms (GCM) 10K type strain sequencing project: providing services to taxonomists for standard genome sequencing and annotation.</title>
        <authorList>
            <consortium name="The Broad Institute Genomics Platform"/>
            <consortium name="The Broad Institute Genome Sequencing Center for Infectious Disease"/>
            <person name="Wu L."/>
            <person name="Ma J."/>
        </authorList>
    </citation>
    <scope>NUCLEOTIDE SEQUENCE [LARGE SCALE GENOMIC DNA]</scope>
    <source>
        <strain evidence="5">CGMCC 4.7317</strain>
    </source>
</reference>
<keyword evidence="3" id="KW-0963">Cytoplasm</keyword>
<dbReference type="PANTHER" id="PTHR37010:SF1">
    <property type="entry name" value="SULFURTRANSFERASE TUSE"/>
    <property type="match status" value="1"/>
</dbReference>
<dbReference type="Gene3D" id="1.10.10.370">
    <property type="entry name" value="DsrC-like protein, C-terminal domain"/>
    <property type="match status" value="1"/>
</dbReference>
<gene>
    <name evidence="4" type="ORF">ACFQGU_03925</name>
</gene>
<dbReference type="PIRSF" id="PIRSF006223">
    <property type="entry name" value="DsrC_TusE"/>
    <property type="match status" value="1"/>
</dbReference>
<dbReference type="RefSeq" id="WP_386764057.1">
    <property type="nucleotide sequence ID" value="NZ_JBHSTI010000008.1"/>
</dbReference>
<dbReference type="Gene3D" id="3.30.1420.10">
    <property type="match status" value="1"/>
</dbReference>
<dbReference type="PANTHER" id="PTHR37010">
    <property type="entry name" value="SULFURTRANSFERASE TUSE"/>
    <property type="match status" value="1"/>
</dbReference>
<sequence length="105" mass="11706">MPVTTIEGHEIHVDDEGFMTVYDEWDEALGAALAGAIGVEMSDDAWNAIRFMRKDFKEQDDVTPTLRRVSTAGGFETKRLFELFPKKPAKKMAYIAGLPKPKGCV</sequence>
<dbReference type="SUPFAM" id="SSF69721">
    <property type="entry name" value="DsrC, the gamma subunit of dissimilatory sulfite reductase"/>
    <property type="match status" value="1"/>
</dbReference>
<name>A0ABW1SX80_9ACTN</name>
<accession>A0ABW1SX80</accession>
<dbReference type="InterPro" id="IPR025526">
    <property type="entry name" value="DsrC-like_dom_sf"/>
</dbReference>
<evidence type="ECO:0000256" key="1">
    <source>
        <dbReference type="ARBA" id="ARBA00004496"/>
    </source>
</evidence>
<comment type="caution">
    <text evidence="4">The sequence shown here is derived from an EMBL/GenBank/DDBJ whole genome shotgun (WGS) entry which is preliminary data.</text>
</comment>
<evidence type="ECO:0000256" key="3">
    <source>
        <dbReference type="ARBA" id="ARBA00022490"/>
    </source>
</evidence>
<keyword evidence="5" id="KW-1185">Reference proteome</keyword>
<dbReference type="NCBIfam" id="TIGR03342">
    <property type="entry name" value="dsrC_tusE_dsvC"/>
    <property type="match status" value="1"/>
</dbReference>
<comment type="subcellular location">
    <subcellularLocation>
        <location evidence="1">Cytoplasm</location>
    </subcellularLocation>
</comment>
<dbReference type="Pfam" id="PF04358">
    <property type="entry name" value="DsrC"/>
    <property type="match status" value="1"/>
</dbReference>
<comment type="similarity">
    <text evidence="2">Belongs to the DsrC/TusE family.</text>
</comment>
<dbReference type="EMBL" id="JBHSTI010000008">
    <property type="protein sequence ID" value="MFC6237011.1"/>
    <property type="molecule type" value="Genomic_DNA"/>
</dbReference>
<evidence type="ECO:0000256" key="2">
    <source>
        <dbReference type="ARBA" id="ARBA00005718"/>
    </source>
</evidence>
<evidence type="ECO:0000313" key="5">
    <source>
        <dbReference type="Proteomes" id="UP001596138"/>
    </source>
</evidence>
<organism evidence="4 5">
    <name type="scientific">Longivirga aurantiaca</name>
    <dbReference type="NCBI Taxonomy" id="1837743"/>
    <lineage>
        <taxon>Bacteria</taxon>
        <taxon>Bacillati</taxon>
        <taxon>Actinomycetota</taxon>
        <taxon>Actinomycetes</taxon>
        <taxon>Sporichthyales</taxon>
        <taxon>Sporichthyaceae</taxon>
        <taxon>Longivirga</taxon>
    </lineage>
</organism>